<dbReference type="PANTHER" id="PTHR11733">
    <property type="entry name" value="ZINC METALLOPROTEASE FAMILY M13 NEPRILYSIN-RELATED"/>
    <property type="match status" value="1"/>
</dbReference>
<organism evidence="10 11">
    <name type="scientific">Rhizopus oryzae</name>
    <name type="common">Mucormycosis agent</name>
    <name type="synonym">Rhizopus arrhizus var. delemar</name>
    <dbReference type="NCBI Taxonomy" id="64495"/>
    <lineage>
        <taxon>Eukaryota</taxon>
        <taxon>Fungi</taxon>
        <taxon>Fungi incertae sedis</taxon>
        <taxon>Mucoromycota</taxon>
        <taxon>Mucoromycotina</taxon>
        <taxon>Mucoromycetes</taxon>
        <taxon>Mucorales</taxon>
        <taxon>Mucorineae</taxon>
        <taxon>Rhizopodaceae</taxon>
        <taxon>Rhizopus</taxon>
    </lineage>
</organism>
<evidence type="ECO:0008006" key="12">
    <source>
        <dbReference type="Google" id="ProtNLM"/>
    </source>
</evidence>
<dbReference type="PANTHER" id="PTHR11733:SF167">
    <property type="entry name" value="FI17812P1-RELATED"/>
    <property type="match status" value="1"/>
</dbReference>
<evidence type="ECO:0000259" key="9">
    <source>
        <dbReference type="Pfam" id="PF05649"/>
    </source>
</evidence>
<dbReference type="CDD" id="cd08662">
    <property type="entry name" value="M13"/>
    <property type="match status" value="1"/>
</dbReference>
<dbReference type="InterPro" id="IPR042089">
    <property type="entry name" value="Peptidase_M13_dom_2"/>
</dbReference>
<dbReference type="GO" id="GO:0005886">
    <property type="term" value="C:plasma membrane"/>
    <property type="evidence" value="ECO:0007669"/>
    <property type="project" value="TreeGrafter"/>
</dbReference>
<dbReference type="InterPro" id="IPR018497">
    <property type="entry name" value="Peptidase_M13_C"/>
</dbReference>
<evidence type="ECO:0000256" key="7">
    <source>
        <dbReference type="ARBA" id="ARBA00023049"/>
    </source>
</evidence>
<dbReference type="Gene3D" id="3.40.390.10">
    <property type="entry name" value="Collagenase (Catalytic Domain)"/>
    <property type="match status" value="1"/>
</dbReference>
<dbReference type="AlphaFoldDB" id="A0A9P6XJR0"/>
<dbReference type="Pfam" id="PF01431">
    <property type="entry name" value="Peptidase_M13"/>
    <property type="match status" value="1"/>
</dbReference>
<keyword evidence="5" id="KW-0378">Hydrolase</keyword>
<dbReference type="GO" id="GO:0046872">
    <property type="term" value="F:metal ion binding"/>
    <property type="evidence" value="ECO:0007669"/>
    <property type="project" value="UniProtKB-KW"/>
</dbReference>
<evidence type="ECO:0000256" key="6">
    <source>
        <dbReference type="ARBA" id="ARBA00022833"/>
    </source>
</evidence>
<dbReference type="OrthoDB" id="6475849at2759"/>
<dbReference type="PROSITE" id="PS51885">
    <property type="entry name" value="NEPRILYSIN"/>
    <property type="match status" value="1"/>
</dbReference>
<dbReference type="GO" id="GO:0016485">
    <property type="term" value="P:protein processing"/>
    <property type="evidence" value="ECO:0007669"/>
    <property type="project" value="TreeGrafter"/>
</dbReference>
<dbReference type="GO" id="GO:0004222">
    <property type="term" value="F:metalloendopeptidase activity"/>
    <property type="evidence" value="ECO:0007669"/>
    <property type="project" value="InterPro"/>
</dbReference>
<sequence length="739" mass="82901">MPGGLLQSLSTNSAQLMARATSVCTSHACQTAATSILNDLNVNIDPCSDFYQYTCVGTFTDLNNANLDSLQKLLEGNYDDLLVGVDLDPNFLSDTQKEKDRVNFNKLKMYYTACMDETAINHLGPTPIFPSIARMFTTLGYSPESFSDQRFSPQHVRVLTNALIELNMQGVDNLVSIGVGVDDRHPDQYTIFINQPGLTLPSREYYSQPGIMEKYRQGLVSVVTSILGDMNGDENANLRLQKMTENKLNALGSVDIEAMVDRFVEFETQLASMTLPIDQLQDPLAIYNPMSTSEFHQKYPVADWFRILRHFAPNDVSLPENIIVTAPKFMQQLTDWLLQSETRPDGASTQAIREYFTIKIILSNIGNVDRATRDLYRSTIGMLTSGATEAKPRGRECVANTSAAFGQLLGRYFVMRSFGGEPQRKQVATFIDNILSAWTERLEQNTWLDAETRTRAIEKVKKIGHQEAYSIISPDDRSPDSLSEFYSDMQVNDNDHFGNQIAVYQAYFKKEWSNIGKKVNKDEWYMNPHEVNAYYSPNFNKIVIPAGILQSPFYNTELPSYLNYGGIGAVIGHEITHAFDNSGRLYDGEGLLNSWWTAATSAAFEGKSECFIRQYNSFSIEGPDKTKYPVNGKMTLGENLADNGGVRAAYLAMQKTLDGQATLPGLETFSPQQLFFINFGRVWCSSMRPEMSVQRVRTDVHSPASVRVNGAVQNNVEFAQAFQCPETKAMNPAEKCQIW</sequence>
<feature type="domain" description="Peptidase M13 C-terminal" evidence="8">
    <location>
        <begin position="532"/>
        <end position="738"/>
    </location>
</feature>
<gene>
    <name evidence="10" type="ORF">G6F64_000788</name>
</gene>
<evidence type="ECO:0000256" key="3">
    <source>
        <dbReference type="ARBA" id="ARBA00022670"/>
    </source>
</evidence>
<dbReference type="InterPro" id="IPR008753">
    <property type="entry name" value="Peptidase_M13_N"/>
</dbReference>
<keyword evidence="3" id="KW-0645">Protease</keyword>
<feature type="domain" description="Peptidase M13 N-terminal" evidence="9">
    <location>
        <begin position="46"/>
        <end position="469"/>
    </location>
</feature>
<dbReference type="Proteomes" id="UP000716291">
    <property type="component" value="Unassembled WGS sequence"/>
</dbReference>
<dbReference type="EMBL" id="JAANQT010000053">
    <property type="protein sequence ID" value="KAG1315288.1"/>
    <property type="molecule type" value="Genomic_DNA"/>
</dbReference>
<comment type="cofactor">
    <cofactor evidence="1">
        <name>Zn(2+)</name>
        <dbReference type="ChEBI" id="CHEBI:29105"/>
    </cofactor>
</comment>
<evidence type="ECO:0000313" key="11">
    <source>
        <dbReference type="Proteomes" id="UP000716291"/>
    </source>
</evidence>
<dbReference type="Pfam" id="PF05649">
    <property type="entry name" value="Peptidase_M13_N"/>
    <property type="match status" value="1"/>
</dbReference>
<accession>A0A9P6XJR0</accession>
<dbReference type="Gene3D" id="1.10.1380.10">
    <property type="entry name" value="Neutral endopeptidase , domain2"/>
    <property type="match status" value="1"/>
</dbReference>
<evidence type="ECO:0000256" key="5">
    <source>
        <dbReference type="ARBA" id="ARBA00022801"/>
    </source>
</evidence>
<keyword evidence="4" id="KW-0479">Metal-binding</keyword>
<comment type="caution">
    <text evidence="10">The sequence shown here is derived from an EMBL/GenBank/DDBJ whole genome shotgun (WGS) entry which is preliminary data.</text>
</comment>
<comment type="similarity">
    <text evidence="2">Belongs to the peptidase M13 family.</text>
</comment>
<dbReference type="SUPFAM" id="SSF55486">
    <property type="entry name" value="Metalloproteases ('zincins'), catalytic domain"/>
    <property type="match status" value="1"/>
</dbReference>
<dbReference type="InterPro" id="IPR024079">
    <property type="entry name" value="MetalloPept_cat_dom_sf"/>
</dbReference>
<name>A0A9P6XJR0_RHIOR</name>
<proteinExistence type="inferred from homology"/>
<keyword evidence="11" id="KW-1185">Reference proteome</keyword>
<evidence type="ECO:0000259" key="8">
    <source>
        <dbReference type="Pfam" id="PF01431"/>
    </source>
</evidence>
<reference evidence="10" key="1">
    <citation type="journal article" date="2020" name="Microb. Genom.">
        <title>Genetic diversity of clinical and environmental Mucorales isolates obtained from an investigation of mucormycosis cases among solid organ transplant recipients.</title>
        <authorList>
            <person name="Nguyen M.H."/>
            <person name="Kaul D."/>
            <person name="Muto C."/>
            <person name="Cheng S.J."/>
            <person name="Richter R.A."/>
            <person name="Bruno V.M."/>
            <person name="Liu G."/>
            <person name="Beyhan S."/>
            <person name="Sundermann A.J."/>
            <person name="Mounaud S."/>
            <person name="Pasculle A.W."/>
            <person name="Nierman W.C."/>
            <person name="Driscoll E."/>
            <person name="Cumbie R."/>
            <person name="Clancy C.J."/>
            <person name="Dupont C.L."/>
        </authorList>
    </citation>
    <scope>NUCLEOTIDE SEQUENCE</scope>
    <source>
        <strain evidence="10">GL11</strain>
    </source>
</reference>
<evidence type="ECO:0000313" key="10">
    <source>
        <dbReference type="EMBL" id="KAG1315288.1"/>
    </source>
</evidence>
<evidence type="ECO:0000256" key="1">
    <source>
        <dbReference type="ARBA" id="ARBA00001947"/>
    </source>
</evidence>
<dbReference type="PRINTS" id="PR00786">
    <property type="entry name" value="NEPRILYSIN"/>
</dbReference>
<keyword evidence="7" id="KW-0482">Metalloprotease</keyword>
<evidence type="ECO:0000256" key="4">
    <source>
        <dbReference type="ARBA" id="ARBA00022723"/>
    </source>
</evidence>
<dbReference type="InterPro" id="IPR000718">
    <property type="entry name" value="Peptidase_M13"/>
</dbReference>
<protein>
    <recommendedName>
        <fullName evidence="12">Zincin</fullName>
    </recommendedName>
</protein>
<keyword evidence="6" id="KW-0862">Zinc</keyword>
<evidence type="ECO:0000256" key="2">
    <source>
        <dbReference type="ARBA" id="ARBA00007357"/>
    </source>
</evidence>